<name>A0ABY3C5L9_9GAMM</name>
<feature type="transmembrane region" description="Helical" evidence="1">
    <location>
        <begin position="12"/>
        <end position="30"/>
    </location>
</feature>
<dbReference type="RefSeq" id="WP_127027009.1">
    <property type="nucleotide sequence ID" value="NZ_RYFG02000120.1"/>
</dbReference>
<evidence type="ECO:0000313" key="2">
    <source>
        <dbReference type="EMBL" id="TRW89973.1"/>
    </source>
</evidence>
<feature type="transmembrane region" description="Helical" evidence="1">
    <location>
        <begin position="218"/>
        <end position="238"/>
    </location>
</feature>
<keyword evidence="1" id="KW-0472">Membrane</keyword>
<keyword evidence="1" id="KW-1133">Transmembrane helix</keyword>
<evidence type="ECO:0000256" key="1">
    <source>
        <dbReference type="SAM" id="Phobius"/>
    </source>
</evidence>
<sequence length="239" mass="26712">MKEQLQNKSVVTNFLAVIIIFIGYIGSSAFIKSVGFFALSGAVTNWLAIHMLFEKVPYLYGSGVIPDRFEEFKLSIKQLMMEQFFTAQNIEQFIENEEQQGKNLLNMEPLLDAVNYDKIYEGLVASIMGSSFGGMLMMMGGEEALVPLKEPFTEKMKITLAEMVESDRFKEALKHGLDAHKIGGDIVGKIESVIDKRLSELTPQLVKEMVQAIIREHLGWLVVWGGVFGGLMGALFVFA</sequence>
<gene>
    <name evidence="2" type="ORF">EKO24_020345</name>
</gene>
<comment type="caution">
    <text evidence="2">The sequence shown here is derived from an EMBL/GenBank/DDBJ whole genome shotgun (WGS) entry which is preliminary data.</text>
</comment>
<protein>
    <submittedName>
        <fullName evidence="2">DUF445 domain-containing protein</fullName>
    </submittedName>
</protein>
<dbReference type="PANTHER" id="PTHR38568:SF1">
    <property type="entry name" value="DUF445 DOMAIN-CONTAINING PROTEIN"/>
    <property type="match status" value="1"/>
</dbReference>
<keyword evidence="3" id="KW-1185">Reference proteome</keyword>
<keyword evidence="1" id="KW-0812">Transmembrane</keyword>
<dbReference type="PANTHER" id="PTHR38568">
    <property type="entry name" value="DUF445 DOMAIN-CONTAINING PROTEIN-RELATED"/>
    <property type="match status" value="1"/>
</dbReference>
<dbReference type="Proteomes" id="UP000733744">
    <property type="component" value="Unassembled WGS sequence"/>
</dbReference>
<proteinExistence type="predicted"/>
<dbReference type="EMBL" id="RYFG02000120">
    <property type="protein sequence ID" value="TRW89973.1"/>
    <property type="molecule type" value="Genomic_DNA"/>
</dbReference>
<reference evidence="2 3" key="1">
    <citation type="journal article" date="2019" name="Antonie Van Leeuwenhoek">
        <title>Description of 'Ca. Methylobacter oryzae' KRF1, a novel species from the environmentally important Methylobacter clade 2.</title>
        <authorList>
            <person name="Khatri K."/>
            <person name="Mohite J.A."/>
            <person name="Pandit P.S."/>
            <person name="Bahulikar R."/>
            <person name="Rahalkar M.C."/>
        </authorList>
    </citation>
    <scope>NUCLEOTIDE SEQUENCE [LARGE SCALE GENOMIC DNA]</scope>
    <source>
        <strain evidence="2 3">KRF1</strain>
    </source>
</reference>
<organism evidence="2 3">
    <name type="scientific">Candidatus Methylobacter oryzae</name>
    <dbReference type="NCBI Taxonomy" id="2497749"/>
    <lineage>
        <taxon>Bacteria</taxon>
        <taxon>Pseudomonadati</taxon>
        <taxon>Pseudomonadota</taxon>
        <taxon>Gammaproteobacteria</taxon>
        <taxon>Methylococcales</taxon>
        <taxon>Methylococcaceae</taxon>
        <taxon>Methylobacter</taxon>
    </lineage>
</organism>
<evidence type="ECO:0000313" key="3">
    <source>
        <dbReference type="Proteomes" id="UP000733744"/>
    </source>
</evidence>
<accession>A0ABY3C5L9</accession>